<protein>
    <submittedName>
        <fullName evidence="2">CSON011758 protein</fullName>
    </submittedName>
</protein>
<proteinExistence type="predicted"/>
<reference evidence="2" key="2">
    <citation type="submission" date="2018-07" db="EMBL/GenBank/DDBJ databases">
        <authorList>
            <person name="Quirk P.G."/>
            <person name="Krulwich T.A."/>
        </authorList>
    </citation>
    <scope>NUCLEOTIDE SEQUENCE</scope>
</reference>
<evidence type="ECO:0000313" key="2">
    <source>
        <dbReference type="EMBL" id="SSX24958.1"/>
    </source>
</evidence>
<reference evidence="1" key="1">
    <citation type="submission" date="2018-04" db="EMBL/GenBank/DDBJ databases">
        <authorList>
            <person name="Go L.Y."/>
            <person name="Mitchell J.A."/>
        </authorList>
    </citation>
    <scope>NUCLEOTIDE SEQUENCE</scope>
    <source>
        <tissue evidence="1">Whole organism</tissue>
    </source>
</reference>
<gene>
    <name evidence="2" type="primary">CSON011758</name>
</gene>
<sequence>MLCFMLINKNMTICNIVDVVVYNIHFPIGTHNVLSYHTEHATSCLFSIFKFSSCLRTKLYAYLFQYQIIYDSTNLRLSFRTYCG</sequence>
<dbReference type="AlphaFoldDB" id="A0A336MFW1"/>
<evidence type="ECO:0000313" key="1">
    <source>
        <dbReference type="EMBL" id="SSX04595.1"/>
    </source>
</evidence>
<organism evidence="2">
    <name type="scientific">Culicoides sonorensis</name>
    <name type="common">Biting midge</name>
    <dbReference type="NCBI Taxonomy" id="179676"/>
    <lineage>
        <taxon>Eukaryota</taxon>
        <taxon>Metazoa</taxon>
        <taxon>Ecdysozoa</taxon>
        <taxon>Arthropoda</taxon>
        <taxon>Hexapoda</taxon>
        <taxon>Insecta</taxon>
        <taxon>Pterygota</taxon>
        <taxon>Neoptera</taxon>
        <taxon>Endopterygota</taxon>
        <taxon>Diptera</taxon>
        <taxon>Nematocera</taxon>
        <taxon>Chironomoidea</taxon>
        <taxon>Ceratopogonidae</taxon>
        <taxon>Ceratopogoninae</taxon>
        <taxon>Culicoides</taxon>
        <taxon>Monoculicoides</taxon>
    </lineage>
</organism>
<dbReference type="EMBL" id="UFQT01000524">
    <property type="protein sequence ID" value="SSX24958.1"/>
    <property type="molecule type" value="Genomic_DNA"/>
</dbReference>
<accession>A0A336MFW1</accession>
<name>A0A336MFW1_CULSO</name>
<dbReference type="EMBL" id="UFQS01000524">
    <property type="protein sequence ID" value="SSX04595.1"/>
    <property type="molecule type" value="Genomic_DNA"/>
</dbReference>
<dbReference type="VEuPathDB" id="VectorBase:CSON011758"/>